<sequence>MRFAILIAAFGVMATVPAFVPALSPAVYAQSVSQQQAVQAQLIALAQSGDWADFEAIVNTQLAAGRAGMLATIAGNISSMGLAVADNDSNSAVALSLAAMALVDNSSINSADTSLATTVGNNAGAVKAKVARRNPAGAAALASAAARNSAPGLMVAYNAGQSGGQQTGSTNSVVVVRQTPPRPGASEIPVVVEPNPAQSGSPT</sequence>
<keyword evidence="4" id="KW-1185">Reference proteome</keyword>
<feature type="signal peptide" evidence="2">
    <location>
        <begin position="1"/>
        <end position="29"/>
    </location>
</feature>
<feature type="region of interest" description="Disordered" evidence="1">
    <location>
        <begin position="178"/>
        <end position="203"/>
    </location>
</feature>
<comment type="caution">
    <text evidence="3">The sequence shown here is derived from an EMBL/GenBank/DDBJ whole genome shotgun (WGS) entry which is preliminary data.</text>
</comment>
<accession>A0ABV7D1P6</accession>
<evidence type="ECO:0000256" key="2">
    <source>
        <dbReference type="SAM" id="SignalP"/>
    </source>
</evidence>
<reference evidence="4" key="1">
    <citation type="journal article" date="2019" name="Int. J. Syst. Evol. Microbiol.">
        <title>The Global Catalogue of Microorganisms (GCM) 10K type strain sequencing project: providing services to taxonomists for standard genome sequencing and annotation.</title>
        <authorList>
            <consortium name="The Broad Institute Genomics Platform"/>
            <consortium name="The Broad Institute Genome Sequencing Center for Infectious Disease"/>
            <person name="Wu L."/>
            <person name="Ma J."/>
        </authorList>
    </citation>
    <scope>NUCLEOTIDE SEQUENCE [LARGE SCALE GENOMIC DNA]</scope>
    <source>
        <strain evidence="4">KCTC 62164</strain>
    </source>
</reference>
<protein>
    <submittedName>
        <fullName evidence="3">Uncharacterized protein</fullName>
    </submittedName>
</protein>
<keyword evidence="2" id="KW-0732">Signal</keyword>
<name>A0ABV7D1P6_9PROT</name>
<dbReference type="EMBL" id="JBHRSL010000002">
    <property type="protein sequence ID" value="MFC3050756.1"/>
    <property type="molecule type" value="Genomic_DNA"/>
</dbReference>
<gene>
    <name evidence="3" type="ORF">ACFOKA_02445</name>
</gene>
<proteinExistence type="predicted"/>
<evidence type="ECO:0000256" key="1">
    <source>
        <dbReference type="SAM" id="MobiDB-lite"/>
    </source>
</evidence>
<dbReference type="Proteomes" id="UP001595444">
    <property type="component" value="Unassembled WGS sequence"/>
</dbReference>
<feature type="chain" id="PRO_5046319809" evidence="2">
    <location>
        <begin position="30"/>
        <end position="203"/>
    </location>
</feature>
<evidence type="ECO:0000313" key="3">
    <source>
        <dbReference type="EMBL" id="MFC3050756.1"/>
    </source>
</evidence>
<dbReference type="RefSeq" id="WP_194212673.1">
    <property type="nucleotide sequence ID" value="NZ_CP061205.1"/>
</dbReference>
<evidence type="ECO:0000313" key="4">
    <source>
        <dbReference type="Proteomes" id="UP001595444"/>
    </source>
</evidence>
<organism evidence="3 4">
    <name type="scientific">Kordiimonas pumila</name>
    <dbReference type="NCBI Taxonomy" id="2161677"/>
    <lineage>
        <taxon>Bacteria</taxon>
        <taxon>Pseudomonadati</taxon>
        <taxon>Pseudomonadota</taxon>
        <taxon>Alphaproteobacteria</taxon>
        <taxon>Kordiimonadales</taxon>
        <taxon>Kordiimonadaceae</taxon>
        <taxon>Kordiimonas</taxon>
    </lineage>
</organism>